<dbReference type="AlphaFoldDB" id="T0WSQ7"/>
<reference evidence="1 2" key="1">
    <citation type="journal article" date="2013" name="ISME J.">
        <title>Multifactorial diversity sustains microbial community stability.</title>
        <authorList>
            <person name="Erkus O."/>
            <person name="de Jager V.C."/>
            <person name="Spus M."/>
            <person name="van Alen-Boerrigter I.J."/>
            <person name="van Rijswijck I.M."/>
            <person name="Hazelwood L."/>
            <person name="Janssen P.W."/>
            <person name="van Hijum S.A."/>
            <person name="Kleerebezem M."/>
            <person name="Smid E.J."/>
        </authorList>
    </citation>
    <scope>NUCLEOTIDE SEQUENCE [LARGE SCALE GENOMIC DNA]</scope>
    <source>
        <strain evidence="1 2">TIFN3</strain>
    </source>
</reference>
<sequence>MVKDSAIDHQKEFIMQIGDYQSLEKIAEEQDCKVWGFCCKVFQKIYFSTRIAS</sequence>
<comment type="caution">
    <text evidence="1">The sequence shown here is derived from an EMBL/GenBank/DDBJ whole genome shotgun (WGS) entry which is preliminary data.</text>
</comment>
<organism evidence="1 2">
    <name type="scientific">Lactococcus cremoris subsp. cremoris TIFN3</name>
    <dbReference type="NCBI Taxonomy" id="1234873"/>
    <lineage>
        <taxon>Bacteria</taxon>
        <taxon>Bacillati</taxon>
        <taxon>Bacillota</taxon>
        <taxon>Bacilli</taxon>
        <taxon>Lactobacillales</taxon>
        <taxon>Streptococcaceae</taxon>
        <taxon>Lactococcus</taxon>
        <taxon>Lactococcus cremoris subsp. cremoris</taxon>
    </lineage>
</organism>
<name>T0WSQ7_LACLC</name>
<dbReference type="Proteomes" id="UP000015664">
    <property type="component" value="Unassembled WGS sequence"/>
</dbReference>
<evidence type="ECO:0000313" key="1">
    <source>
        <dbReference type="EMBL" id="EQC95653.1"/>
    </source>
</evidence>
<gene>
    <name evidence="1" type="ORF">LLT3_03255</name>
</gene>
<evidence type="ECO:0000313" key="2">
    <source>
        <dbReference type="Proteomes" id="UP000015664"/>
    </source>
</evidence>
<dbReference type="PATRIC" id="fig|1234873.3.peg.762"/>
<proteinExistence type="predicted"/>
<protein>
    <submittedName>
        <fullName evidence="1">Uncharacterized protein</fullName>
    </submittedName>
</protein>
<accession>T0WSQ7</accession>
<dbReference type="EMBL" id="ATBE01000100">
    <property type="protein sequence ID" value="EQC95653.1"/>
    <property type="molecule type" value="Genomic_DNA"/>
</dbReference>